<keyword evidence="2" id="KW-1185">Reference proteome</keyword>
<evidence type="ECO:0000313" key="2">
    <source>
        <dbReference type="Proteomes" id="UP000198878"/>
    </source>
</evidence>
<protein>
    <submittedName>
        <fullName evidence="1">Uncharacterized protein</fullName>
    </submittedName>
</protein>
<dbReference type="OrthoDB" id="9873302at2"/>
<dbReference type="Proteomes" id="UP000198878">
    <property type="component" value="Unassembled WGS sequence"/>
</dbReference>
<proteinExistence type="predicted"/>
<reference evidence="2" key="1">
    <citation type="submission" date="2016-10" db="EMBL/GenBank/DDBJ databases">
        <authorList>
            <person name="Varghese N."/>
            <person name="Submissions S."/>
        </authorList>
    </citation>
    <scope>NUCLEOTIDE SEQUENCE [LARGE SCALE GENOMIC DNA]</scope>
    <source>
        <strain evidence="2">DSM 44654</strain>
    </source>
</reference>
<sequence>MFNEQHGQGRRRFAASGLIAALPRPGGAGGNPLPWGDLVRAVPWLLIVFIGMAAKWSVTEITGLLALLVGCSALPGGGTTDTSGVRG</sequence>
<organism evidence="1 2">
    <name type="scientific">Amycolatopsis pretoriensis</name>
    <dbReference type="NCBI Taxonomy" id="218821"/>
    <lineage>
        <taxon>Bacteria</taxon>
        <taxon>Bacillati</taxon>
        <taxon>Actinomycetota</taxon>
        <taxon>Actinomycetes</taxon>
        <taxon>Pseudonocardiales</taxon>
        <taxon>Pseudonocardiaceae</taxon>
        <taxon>Amycolatopsis</taxon>
    </lineage>
</organism>
<gene>
    <name evidence="1" type="ORF">SAMN05421837_12157</name>
</gene>
<accession>A0A1H5RJ98</accession>
<dbReference type="STRING" id="218821.SAMN05421837_12157"/>
<evidence type="ECO:0000313" key="1">
    <source>
        <dbReference type="EMBL" id="SEF38426.1"/>
    </source>
</evidence>
<dbReference type="RefSeq" id="WP_086677983.1">
    <property type="nucleotide sequence ID" value="NZ_FNUJ01000021.1"/>
</dbReference>
<dbReference type="EMBL" id="FNUJ01000021">
    <property type="protein sequence ID" value="SEF38426.1"/>
    <property type="molecule type" value="Genomic_DNA"/>
</dbReference>
<dbReference type="AlphaFoldDB" id="A0A1H5RJ98"/>
<name>A0A1H5RJ98_9PSEU</name>